<accession>A0A9P8N706</accession>
<evidence type="ECO:0000313" key="2">
    <source>
        <dbReference type="EMBL" id="KAH0967136.1"/>
    </source>
</evidence>
<dbReference type="Proteomes" id="UP000824596">
    <property type="component" value="Unassembled WGS sequence"/>
</dbReference>
<dbReference type="InterPro" id="IPR055481">
    <property type="entry name" value="DUF7053"/>
</dbReference>
<gene>
    <name evidence="2" type="ORF">HRG_02545</name>
</gene>
<dbReference type="EMBL" id="JAIZPD010000002">
    <property type="protein sequence ID" value="KAH0967136.1"/>
    <property type="molecule type" value="Genomic_DNA"/>
</dbReference>
<dbReference type="PANTHER" id="PTHR38117">
    <property type="entry name" value="NACHT AND WD40 DOMAIN PROTEIN"/>
    <property type="match status" value="1"/>
</dbReference>
<feature type="domain" description="DUF7053" evidence="1">
    <location>
        <begin position="5"/>
        <end position="91"/>
    </location>
</feature>
<dbReference type="PANTHER" id="PTHR38117:SF1">
    <property type="entry name" value="DUF3074 DOMAIN-CONTAINING PROTEIN"/>
    <property type="match status" value="1"/>
</dbReference>
<dbReference type="OrthoDB" id="4794810at2759"/>
<sequence length="95" mass="10766">MVYALSAGLWDSDVVSTYEFIVVKRGVFVPVRSPITTTLKTVWEIHEAEDGSLALVEDVVMHCSRFFIAIVKSTCESGWRDFHGKIFRELQQQAS</sequence>
<protein>
    <recommendedName>
        <fullName evidence="1">DUF7053 domain-containing protein</fullName>
    </recommendedName>
</protein>
<organism evidence="2 3">
    <name type="scientific">Hirsutella rhossiliensis</name>
    <dbReference type="NCBI Taxonomy" id="111463"/>
    <lineage>
        <taxon>Eukaryota</taxon>
        <taxon>Fungi</taxon>
        <taxon>Dikarya</taxon>
        <taxon>Ascomycota</taxon>
        <taxon>Pezizomycotina</taxon>
        <taxon>Sordariomycetes</taxon>
        <taxon>Hypocreomycetidae</taxon>
        <taxon>Hypocreales</taxon>
        <taxon>Ophiocordycipitaceae</taxon>
        <taxon>Hirsutella</taxon>
    </lineage>
</organism>
<comment type="caution">
    <text evidence="2">The sequence shown here is derived from an EMBL/GenBank/DDBJ whole genome shotgun (WGS) entry which is preliminary data.</text>
</comment>
<name>A0A9P8N706_9HYPO</name>
<reference evidence="2" key="1">
    <citation type="submission" date="2021-09" db="EMBL/GenBank/DDBJ databases">
        <title>A high-quality genome of the endoparasitic fungus Hirsutella rhossiliensis with a comparison of Hirsutella genomes reveals transposable elements contributing to genome size variation.</title>
        <authorList>
            <person name="Lin R."/>
            <person name="Jiao Y."/>
            <person name="Sun X."/>
            <person name="Ling J."/>
            <person name="Xie B."/>
            <person name="Cheng X."/>
        </authorList>
    </citation>
    <scope>NUCLEOTIDE SEQUENCE</scope>
    <source>
        <strain evidence="2">HR02</strain>
    </source>
</reference>
<proteinExistence type="predicted"/>
<dbReference type="RefSeq" id="XP_044724649.1">
    <property type="nucleotide sequence ID" value="XM_044861016.1"/>
</dbReference>
<evidence type="ECO:0000313" key="3">
    <source>
        <dbReference type="Proteomes" id="UP000824596"/>
    </source>
</evidence>
<dbReference type="Pfam" id="PF23155">
    <property type="entry name" value="DUF7053"/>
    <property type="match status" value="1"/>
</dbReference>
<keyword evidence="3" id="KW-1185">Reference proteome</keyword>
<evidence type="ECO:0000259" key="1">
    <source>
        <dbReference type="Pfam" id="PF23155"/>
    </source>
</evidence>
<dbReference type="AlphaFoldDB" id="A0A9P8N706"/>
<dbReference type="GeneID" id="68351674"/>